<proteinExistence type="predicted"/>
<dbReference type="AlphaFoldDB" id="A0A4Y9F9E8"/>
<reference evidence="1 2" key="1">
    <citation type="submission" date="2019-03" db="EMBL/GenBank/DDBJ databases">
        <title>Thermus tengchongensis species for the arsenic transformation mechanism.</title>
        <authorList>
            <person name="Yuan G.C."/>
        </authorList>
    </citation>
    <scope>NUCLEOTIDE SEQUENCE [LARGE SCALE GENOMIC DNA]</scope>
    <source>
        <strain evidence="1 2">15W</strain>
    </source>
</reference>
<gene>
    <name evidence="1" type="ORF">E0687_12245</name>
</gene>
<dbReference type="SUPFAM" id="SSF63829">
    <property type="entry name" value="Calcium-dependent phosphotriesterase"/>
    <property type="match status" value="1"/>
</dbReference>
<dbReference type="RefSeq" id="WP_135261043.1">
    <property type="nucleotide sequence ID" value="NZ_SJZF01000032.1"/>
</dbReference>
<protein>
    <submittedName>
        <fullName evidence="1">Uncharacterized protein</fullName>
    </submittedName>
</protein>
<dbReference type="EMBL" id="SJZF01000032">
    <property type="protein sequence ID" value="TFU25153.1"/>
    <property type="molecule type" value="Genomic_DNA"/>
</dbReference>
<name>A0A4Y9F9E8_9DEIN</name>
<sequence>MRTLLLLVALAIFGLGLAQRAYIGNAGNSTVVVVDLAQAKVLDAWGTFAQPWSVAYGEGKVYVAEYVGRPDAPQPAGRVVELDREGRVLRSLKGAQYPMGVAYGNGRVYVASSAVDWTGAVRGKPEILVYGPAGEEPLRRLPFPGEQIGYPQSLLVEGKTLYVATTWGLLAAWDLEREALAAVFSLPSLLNPIRGLAGDGQGGLYLTGSKDGVGRVVHLPKAALEARGEGTLDLSRQARLLLDNVPDPWGVARVGKSLYFVTSTDRVGGSGPGGLWRLDLEGGKAERVLLLPTRYTLGLAVEE</sequence>
<evidence type="ECO:0000313" key="2">
    <source>
        <dbReference type="Proteomes" id="UP000297668"/>
    </source>
</evidence>
<dbReference type="Proteomes" id="UP000297668">
    <property type="component" value="Unassembled WGS sequence"/>
</dbReference>
<organism evidence="1 2">
    <name type="scientific">Thermus tengchongensis</name>
    <dbReference type="NCBI Taxonomy" id="1214928"/>
    <lineage>
        <taxon>Bacteria</taxon>
        <taxon>Thermotogati</taxon>
        <taxon>Deinococcota</taxon>
        <taxon>Deinococci</taxon>
        <taxon>Thermales</taxon>
        <taxon>Thermaceae</taxon>
        <taxon>Thermus</taxon>
    </lineage>
</organism>
<comment type="caution">
    <text evidence="1">The sequence shown here is derived from an EMBL/GenBank/DDBJ whole genome shotgun (WGS) entry which is preliminary data.</text>
</comment>
<accession>A0A4Y9F9E8</accession>
<dbReference type="Gene3D" id="2.130.10.10">
    <property type="entry name" value="YVTN repeat-like/Quinoprotein amine dehydrogenase"/>
    <property type="match status" value="1"/>
</dbReference>
<dbReference type="InterPro" id="IPR015943">
    <property type="entry name" value="WD40/YVTN_repeat-like_dom_sf"/>
</dbReference>
<evidence type="ECO:0000313" key="1">
    <source>
        <dbReference type="EMBL" id="TFU25153.1"/>
    </source>
</evidence>